<comment type="caution">
    <text evidence="1">The sequence shown here is derived from an EMBL/GenBank/DDBJ whole genome shotgun (WGS) entry which is preliminary data.</text>
</comment>
<accession>A0A3M7SGG1</accession>
<dbReference type="AlphaFoldDB" id="A0A3M7SGG1"/>
<evidence type="ECO:0000313" key="1">
    <source>
        <dbReference type="EMBL" id="RNA34883.1"/>
    </source>
</evidence>
<protein>
    <submittedName>
        <fullName evidence="1">Uncharacterized protein</fullName>
    </submittedName>
</protein>
<reference evidence="1 2" key="1">
    <citation type="journal article" date="2018" name="Sci. Rep.">
        <title>Genomic signatures of local adaptation to the degree of environmental predictability in rotifers.</title>
        <authorList>
            <person name="Franch-Gras L."/>
            <person name="Hahn C."/>
            <person name="Garcia-Roger E.M."/>
            <person name="Carmona M.J."/>
            <person name="Serra M."/>
            <person name="Gomez A."/>
        </authorList>
    </citation>
    <scope>NUCLEOTIDE SEQUENCE [LARGE SCALE GENOMIC DNA]</scope>
    <source>
        <strain evidence="1">HYR1</strain>
    </source>
</reference>
<name>A0A3M7SGG1_BRAPC</name>
<gene>
    <name evidence="1" type="ORF">BpHYR1_024639</name>
</gene>
<dbReference type="EMBL" id="REGN01001402">
    <property type="protein sequence ID" value="RNA34883.1"/>
    <property type="molecule type" value="Genomic_DNA"/>
</dbReference>
<proteinExistence type="predicted"/>
<evidence type="ECO:0000313" key="2">
    <source>
        <dbReference type="Proteomes" id="UP000276133"/>
    </source>
</evidence>
<sequence length="84" mass="9626">MEISWGSVGDQSYKIVSKNEGLNITIISKKLFKTGSMCEGHCEFWYKKQKQNIKNAKSKVVKNQTKTKTRNGGYRNVILLNENI</sequence>
<keyword evidence="2" id="KW-1185">Reference proteome</keyword>
<dbReference type="Proteomes" id="UP000276133">
    <property type="component" value="Unassembled WGS sequence"/>
</dbReference>
<organism evidence="1 2">
    <name type="scientific">Brachionus plicatilis</name>
    <name type="common">Marine rotifer</name>
    <name type="synonym">Brachionus muelleri</name>
    <dbReference type="NCBI Taxonomy" id="10195"/>
    <lineage>
        <taxon>Eukaryota</taxon>
        <taxon>Metazoa</taxon>
        <taxon>Spiralia</taxon>
        <taxon>Gnathifera</taxon>
        <taxon>Rotifera</taxon>
        <taxon>Eurotatoria</taxon>
        <taxon>Monogononta</taxon>
        <taxon>Pseudotrocha</taxon>
        <taxon>Ploima</taxon>
        <taxon>Brachionidae</taxon>
        <taxon>Brachionus</taxon>
    </lineage>
</organism>